<sequence>MSARIIPHVFDTSERKSGRFFILLCFLLVASSVGFNPSMSSDTTPVSGNYSASDNRGFLITMTISIGCTVFLILYFVVFCLRKVVKKRIIRQNERANTEMGLIRNGSSVSPRLASAVSVSVDTGFNSLRPKASISSMDSSPPSPLSISPPLYTYIISVLEKNDEEPEEKHNRPYIPNISLLYDAESEIQVNQSPMSSSAIKFPSSRSPSPPFPFQSASTSSSSSSPSLPLSFLYSKASLEMRKRRVEGLKNHRDNLIYSAETYKKIIAKKFERSGPMWSVPAYNKFISEVEKHRIENRRSLEEVEKELNILERHIEIMSPPNSCTATQSEVIFMQEFNRQCAIILMWMISQKEAECTDVSTILPPQFTYLLPSFSIPDNSIQTDIEDHPNAQTLLAYSLLAFMFNQPEPSDEYNPVSDYNYADHKGFVVSMSIAVGGTALVILYFVVNCIRKTNPTDEDETADIEMCLNRDGAVAPRLASAVAVSLATRANSVHAKASTSSRNSAAYV</sequence>
<keyword evidence="1" id="KW-0175">Coiled coil</keyword>
<evidence type="ECO:0000256" key="2">
    <source>
        <dbReference type="SAM" id="MobiDB-lite"/>
    </source>
</evidence>
<reference evidence="5" key="1">
    <citation type="journal article" date="2008" name="Nat. Genet.">
        <title>The Pristionchus pacificus genome provides a unique perspective on nematode lifestyle and parasitism.</title>
        <authorList>
            <person name="Dieterich C."/>
            <person name="Clifton S.W."/>
            <person name="Schuster L.N."/>
            <person name="Chinwalla A."/>
            <person name="Delehaunty K."/>
            <person name="Dinkelacker I."/>
            <person name="Fulton L."/>
            <person name="Fulton R."/>
            <person name="Godfrey J."/>
            <person name="Minx P."/>
            <person name="Mitreva M."/>
            <person name="Roeseler W."/>
            <person name="Tian H."/>
            <person name="Witte H."/>
            <person name="Yang S.P."/>
            <person name="Wilson R.K."/>
            <person name="Sommer R.J."/>
        </authorList>
    </citation>
    <scope>NUCLEOTIDE SEQUENCE [LARGE SCALE GENOMIC DNA]</scope>
    <source>
        <strain evidence="5">PS312</strain>
    </source>
</reference>
<evidence type="ECO:0000256" key="3">
    <source>
        <dbReference type="SAM" id="Phobius"/>
    </source>
</evidence>
<feature type="transmembrane region" description="Helical" evidence="3">
    <location>
        <begin position="58"/>
        <end position="81"/>
    </location>
</feature>
<proteinExistence type="predicted"/>
<reference evidence="4" key="2">
    <citation type="submission" date="2022-06" db="UniProtKB">
        <authorList>
            <consortium name="EnsemblMetazoa"/>
        </authorList>
    </citation>
    <scope>IDENTIFICATION</scope>
    <source>
        <strain evidence="4">PS312</strain>
    </source>
</reference>
<feature type="transmembrane region" description="Helical" evidence="3">
    <location>
        <begin position="427"/>
        <end position="447"/>
    </location>
</feature>
<feature type="compositionally biased region" description="Low complexity" evidence="2">
    <location>
        <begin position="214"/>
        <end position="228"/>
    </location>
</feature>
<dbReference type="EnsemblMetazoa" id="PPA15808.1">
    <property type="protein sequence ID" value="PPA15808.1"/>
    <property type="gene ID" value="WBGene00105362"/>
</dbReference>
<keyword evidence="3" id="KW-0812">Transmembrane</keyword>
<gene>
    <name evidence="4" type="primary">WBGene00105362</name>
</gene>
<dbReference type="Proteomes" id="UP000005239">
    <property type="component" value="Unassembled WGS sequence"/>
</dbReference>
<accession>A0A8R1UAB9</accession>
<organism evidence="4 5">
    <name type="scientific">Pristionchus pacificus</name>
    <name type="common">Parasitic nematode worm</name>
    <dbReference type="NCBI Taxonomy" id="54126"/>
    <lineage>
        <taxon>Eukaryota</taxon>
        <taxon>Metazoa</taxon>
        <taxon>Ecdysozoa</taxon>
        <taxon>Nematoda</taxon>
        <taxon>Chromadorea</taxon>
        <taxon>Rhabditida</taxon>
        <taxon>Rhabditina</taxon>
        <taxon>Diplogasteromorpha</taxon>
        <taxon>Diplogasteroidea</taxon>
        <taxon>Neodiplogasteridae</taxon>
        <taxon>Pristionchus</taxon>
    </lineage>
</organism>
<keyword evidence="3" id="KW-0472">Membrane</keyword>
<name>A0A8R1UAB9_PRIPA</name>
<evidence type="ECO:0000313" key="4">
    <source>
        <dbReference type="EnsemblMetazoa" id="PPA15808.1"/>
    </source>
</evidence>
<feature type="transmembrane region" description="Helical" evidence="3">
    <location>
        <begin position="20"/>
        <end position="38"/>
    </location>
</feature>
<protein>
    <submittedName>
        <fullName evidence="4">Uncharacterized protein</fullName>
    </submittedName>
</protein>
<keyword evidence="3" id="KW-1133">Transmembrane helix</keyword>
<feature type="coiled-coil region" evidence="1">
    <location>
        <begin position="287"/>
        <end position="314"/>
    </location>
</feature>
<feature type="region of interest" description="Disordered" evidence="2">
    <location>
        <begin position="193"/>
        <end position="228"/>
    </location>
</feature>
<evidence type="ECO:0000313" key="5">
    <source>
        <dbReference type="Proteomes" id="UP000005239"/>
    </source>
</evidence>
<evidence type="ECO:0000256" key="1">
    <source>
        <dbReference type="SAM" id="Coils"/>
    </source>
</evidence>
<keyword evidence="5" id="KW-1185">Reference proteome</keyword>
<dbReference type="AlphaFoldDB" id="A0A8R1UAB9"/>